<dbReference type="Proteomes" id="UP001044222">
    <property type="component" value="Chromosome 17"/>
</dbReference>
<comment type="caution">
    <text evidence="2">The sequence shown here is derived from an EMBL/GenBank/DDBJ whole genome shotgun (WGS) entry which is preliminary data.</text>
</comment>
<protein>
    <submittedName>
        <fullName evidence="2">Uncharacterized protein</fullName>
    </submittedName>
</protein>
<keyword evidence="3" id="KW-1185">Reference proteome</keyword>
<sequence>MPPKNKGFVPICESTRRRSVRQAELSVPAWLRSHGQNASRQGPEPPSKLIGRRNSPHQKNAREPHTCAPLPVAPAASQGDSWQGDLGIGRLNHIARDFQWPAGTEHPAPGGHFGQDGNGHPSAGSVQQEQQSCPLTSSEKGQEVYESNPTDRNPLHI</sequence>
<dbReference type="AlphaFoldDB" id="A0A9D3LKC3"/>
<reference evidence="2" key="1">
    <citation type="submission" date="2021-01" db="EMBL/GenBank/DDBJ databases">
        <title>A chromosome-scale assembly of European eel, Anguilla anguilla.</title>
        <authorList>
            <person name="Henkel C."/>
            <person name="Jong-Raadsen S.A."/>
            <person name="Dufour S."/>
            <person name="Weltzien F.-A."/>
            <person name="Palstra A.P."/>
            <person name="Pelster B."/>
            <person name="Spaink H.P."/>
            <person name="Van Den Thillart G.E."/>
            <person name="Jansen H."/>
            <person name="Zahm M."/>
            <person name="Klopp C."/>
            <person name="Cedric C."/>
            <person name="Louis A."/>
            <person name="Berthelot C."/>
            <person name="Parey E."/>
            <person name="Roest Crollius H."/>
            <person name="Montfort J."/>
            <person name="Robinson-Rechavi M."/>
            <person name="Bucao C."/>
            <person name="Bouchez O."/>
            <person name="Gislard M."/>
            <person name="Lluch J."/>
            <person name="Milhes M."/>
            <person name="Lampietro C."/>
            <person name="Lopez Roques C."/>
            <person name="Donnadieu C."/>
            <person name="Braasch I."/>
            <person name="Desvignes T."/>
            <person name="Postlethwait J."/>
            <person name="Bobe J."/>
            <person name="Guiguen Y."/>
            <person name="Dirks R."/>
        </authorList>
    </citation>
    <scope>NUCLEOTIDE SEQUENCE</scope>
    <source>
        <strain evidence="2">Tag_6206</strain>
        <tissue evidence="2">Liver</tissue>
    </source>
</reference>
<gene>
    <name evidence="2" type="ORF">ANANG_G00292750</name>
</gene>
<dbReference type="EMBL" id="JAFIRN010000017">
    <property type="protein sequence ID" value="KAG5832592.1"/>
    <property type="molecule type" value="Genomic_DNA"/>
</dbReference>
<evidence type="ECO:0000313" key="2">
    <source>
        <dbReference type="EMBL" id="KAG5832592.1"/>
    </source>
</evidence>
<name>A0A9D3LKC3_ANGAN</name>
<proteinExistence type="predicted"/>
<evidence type="ECO:0000313" key="3">
    <source>
        <dbReference type="Proteomes" id="UP001044222"/>
    </source>
</evidence>
<organism evidence="2 3">
    <name type="scientific">Anguilla anguilla</name>
    <name type="common">European freshwater eel</name>
    <name type="synonym">Muraena anguilla</name>
    <dbReference type="NCBI Taxonomy" id="7936"/>
    <lineage>
        <taxon>Eukaryota</taxon>
        <taxon>Metazoa</taxon>
        <taxon>Chordata</taxon>
        <taxon>Craniata</taxon>
        <taxon>Vertebrata</taxon>
        <taxon>Euteleostomi</taxon>
        <taxon>Actinopterygii</taxon>
        <taxon>Neopterygii</taxon>
        <taxon>Teleostei</taxon>
        <taxon>Anguilliformes</taxon>
        <taxon>Anguillidae</taxon>
        <taxon>Anguilla</taxon>
    </lineage>
</organism>
<feature type="region of interest" description="Disordered" evidence="1">
    <location>
        <begin position="27"/>
        <end position="157"/>
    </location>
</feature>
<accession>A0A9D3LKC3</accession>
<feature type="region of interest" description="Disordered" evidence="1">
    <location>
        <begin position="1"/>
        <end position="20"/>
    </location>
</feature>
<feature type="compositionally biased region" description="Polar residues" evidence="1">
    <location>
        <begin position="124"/>
        <end position="151"/>
    </location>
</feature>
<evidence type="ECO:0000256" key="1">
    <source>
        <dbReference type="SAM" id="MobiDB-lite"/>
    </source>
</evidence>